<evidence type="ECO:0000313" key="2">
    <source>
        <dbReference type="Proteomes" id="UP001589836"/>
    </source>
</evidence>
<dbReference type="InterPro" id="IPR008619">
    <property type="entry name" value="Filamentous_hemagglutn_rpt"/>
</dbReference>
<name>A0ABV6LJ80_9BACI</name>
<proteinExistence type="predicted"/>
<accession>A0ABV6LJ80</accession>
<reference evidence="1 2" key="1">
    <citation type="submission" date="2024-09" db="EMBL/GenBank/DDBJ databases">
        <authorList>
            <person name="Sun Q."/>
            <person name="Mori K."/>
        </authorList>
    </citation>
    <scope>NUCLEOTIDE SEQUENCE [LARGE SCALE GENOMIC DNA]</scope>
    <source>
        <strain evidence="1 2">NCAIM B.02529</strain>
    </source>
</reference>
<protein>
    <recommendedName>
        <fullName evidence="3">Type II secretion system protein</fullName>
    </recommendedName>
</protein>
<keyword evidence="2" id="KW-1185">Reference proteome</keyword>
<dbReference type="Proteomes" id="UP001589836">
    <property type="component" value="Unassembled WGS sequence"/>
</dbReference>
<gene>
    <name evidence="1" type="ORF">ACFFGV_02425</name>
</gene>
<organism evidence="1 2">
    <name type="scientific">Pontibacillus salicampi</name>
    <dbReference type="NCBI Taxonomy" id="1449801"/>
    <lineage>
        <taxon>Bacteria</taxon>
        <taxon>Bacillati</taxon>
        <taxon>Bacillota</taxon>
        <taxon>Bacilli</taxon>
        <taxon>Bacillales</taxon>
        <taxon>Bacillaceae</taxon>
        <taxon>Pontibacillus</taxon>
    </lineage>
</organism>
<comment type="caution">
    <text evidence="1">The sequence shown here is derived from an EMBL/GenBank/DDBJ whole genome shotgun (WGS) entry which is preliminary data.</text>
</comment>
<dbReference type="RefSeq" id="WP_377344976.1">
    <property type="nucleotide sequence ID" value="NZ_JBHLTP010000003.1"/>
</dbReference>
<dbReference type="Pfam" id="PF05594">
    <property type="entry name" value="Fil_haemagg"/>
    <property type="match status" value="2"/>
</dbReference>
<sequence>MFTNEKGSALIFVLLMVVMFSILGLSVLGATVSTGKRTELQEDQVESVQQAKKAIQQGVVLLQSYFEDYSLKDMKAYNNEVKSFEDIELSYSENGSHVTYTITNVTNEIPSIDPTTNYTRVFDIRSEASVDGTGGAPPQVHSFSKRVFLSATPTALQNGIGSKETLTLNGSPSLIGNVYAGKLLLSETGNYIFGNTQPAFKTEGLAVVTPASSTFLQQQQAIVSITNTANFLTVRQNDEFLSNENSEFALENSSGEKYQGIDVQKTFQDKSTQHKPPISEETCIAFDTFGNIIQTPSNQEAYILSSACPGAPEGIKDFVLYESDKLTGADKWLYVEGNLTIYGSKPDADGDDVMNIEQNILIDGDLNITGTIRFNSAIYTTGTSEIYNTNIIGDETEQLALFSKGDLTISRINEFENPVEKGSSLKSFFYSEKQIELYAVGSYIHIIGGIFSAKDLTVNAARGVVGYKDVKAGRPIGLTDGLPRLKIDYDPTIVFNKSTALPRVERLQVFSNSLIEHTYSSQ</sequence>
<evidence type="ECO:0008006" key="3">
    <source>
        <dbReference type="Google" id="ProtNLM"/>
    </source>
</evidence>
<dbReference type="EMBL" id="JBHLTP010000003">
    <property type="protein sequence ID" value="MFC0522445.1"/>
    <property type="molecule type" value="Genomic_DNA"/>
</dbReference>
<evidence type="ECO:0000313" key="1">
    <source>
        <dbReference type="EMBL" id="MFC0522445.1"/>
    </source>
</evidence>